<dbReference type="Pfam" id="PF00270">
    <property type="entry name" value="DEAD"/>
    <property type="match status" value="1"/>
</dbReference>
<keyword evidence="5" id="KW-0347">Helicase</keyword>
<dbReference type="PANTHER" id="PTHR47962:SF5">
    <property type="entry name" value="ATP-DEPENDENT HELICASE LHR-RELATED"/>
    <property type="match status" value="1"/>
</dbReference>
<dbReference type="PROSITE" id="PS51192">
    <property type="entry name" value="HELICASE_ATP_BIND_1"/>
    <property type="match status" value="1"/>
</dbReference>
<organism evidence="5 6">
    <name type="scientific">Amycolatopsis methanolica 239</name>
    <dbReference type="NCBI Taxonomy" id="1068978"/>
    <lineage>
        <taxon>Bacteria</taxon>
        <taxon>Bacillati</taxon>
        <taxon>Actinomycetota</taxon>
        <taxon>Actinomycetes</taxon>
        <taxon>Pseudonocardiales</taxon>
        <taxon>Pseudonocardiaceae</taxon>
        <taxon>Amycolatopsis</taxon>
        <taxon>Amycolatopsis methanolica group</taxon>
    </lineage>
</organism>
<protein>
    <submittedName>
        <fullName evidence="5">DEAD/DEAH box helicase</fullName>
    </submittedName>
</protein>
<evidence type="ECO:0000313" key="6">
    <source>
        <dbReference type="Proteomes" id="UP000062973"/>
    </source>
</evidence>
<dbReference type="Proteomes" id="UP000062973">
    <property type="component" value="Chromosome"/>
</dbReference>
<dbReference type="HOGENOM" id="CLU_002025_2_1_11"/>
<dbReference type="PATRIC" id="fig|1068978.7.peg.4192"/>
<dbReference type="SMART" id="SM00487">
    <property type="entry name" value="DEXDc"/>
    <property type="match status" value="1"/>
</dbReference>
<accession>A0A076MZB5</accession>
<dbReference type="PROSITE" id="PS51194">
    <property type="entry name" value="HELICASE_CTER"/>
    <property type="match status" value="1"/>
</dbReference>
<evidence type="ECO:0000256" key="1">
    <source>
        <dbReference type="ARBA" id="ARBA00022741"/>
    </source>
</evidence>
<dbReference type="InterPro" id="IPR014001">
    <property type="entry name" value="Helicase_ATP-bd"/>
</dbReference>
<name>A0A076MZB5_AMYME</name>
<reference evidence="5 6" key="1">
    <citation type="submission" date="2014-07" db="EMBL/GenBank/DDBJ databases">
        <title>Whole Genome Sequence of the Amycolatopsis methanolica 239.</title>
        <authorList>
            <person name="Tang B."/>
        </authorList>
    </citation>
    <scope>NUCLEOTIDE SEQUENCE [LARGE SCALE GENOMIC DNA]</scope>
    <source>
        <strain evidence="5 6">239</strain>
    </source>
</reference>
<dbReference type="Pfam" id="PF00271">
    <property type="entry name" value="Helicase_C"/>
    <property type="match status" value="1"/>
</dbReference>
<dbReference type="SMART" id="SM00490">
    <property type="entry name" value="HELICc"/>
    <property type="match status" value="1"/>
</dbReference>
<evidence type="ECO:0000256" key="2">
    <source>
        <dbReference type="ARBA" id="ARBA00022840"/>
    </source>
</evidence>
<dbReference type="SUPFAM" id="SSF52540">
    <property type="entry name" value="P-loop containing nucleoside triphosphate hydrolases"/>
    <property type="match status" value="1"/>
</dbReference>
<dbReference type="GO" id="GO:0016887">
    <property type="term" value="F:ATP hydrolysis activity"/>
    <property type="evidence" value="ECO:0007669"/>
    <property type="project" value="TreeGrafter"/>
</dbReference>
<keyword evidence="2" id="KW-0067">ATP-binding</keyword>
<dbReference type="InterPro" id="IPR027417">
    <property type="entry name" value="P-loop_NTPase"/>
</dbReference>
<dbReference type="AlphaFoldDB" id="A0A076MZB5"/>
<evidence type="ECO:0000259" key="4">
    <source>
        <dbReference type="PROSITE" id="PS51194"/>
    </source>
</evidence>
<dbReference type="STRING" id="1068978.AMETH_3913"/>
<dbReference type="InterPro" id="IPR001650">
    <property type="entry name" value="Helicase_C-like"/>
</dbReference>
<dbReference type="GO" id="GO:0005524">
    <property type="term" value="F:ATP binding"/>
    <property type="evidence" value="ECO:0007669"/>
    <property type="project" value="UniProtKB-KW"/>
</dbReference>
<dbReference type="GO" id="GO:0004386">
    <property type="term" value="F:helicase activity"/>
    <property type="evidence" value="ECO:0007669"/>
    <property type="project" value="UniProtKB-KW"/>
</dbReference>
<gene>
    <name evidence="5" type="ORF">AMETH_3913</name>
</gene>
<dbReference type="KEGG" id="amq:AMETH_3913"/>
<dbReference type="Gene3D" id="3.40.50.300">
    <property type="entry name" value="P-loop containing nucleotide triphosphate hydrolases"/>
    <property type="match status" value="2"/>
</dbReference>
<feature type="domain" description="Helicase ATP-binding" evidence="3">
    <location>
        <begin position="6"/>
        <end position="188"/>
    </location>
</feature>
<dbReference type="eggNOG" id="COG1201">
    <property type="taxonomic scope" value="Bacteria"/>
</dbReference>
<dbReference type="EMBL" id="CP009110">
    <property type="protein sequence ID" value="AIJ24005.1"/>
    <property type="molecule type" value="Genomic_DNA"/>
</dbReference>
<dbReference type="InterPro" id="IPR052511">
    <property type="entry name" value="ATP-dep_Helicase"/>
</dbReference>
<sequence length="706" mass="75543">MQDAAIPAVLNGHDVLIGAATAAGKTEAAFLPVCSALVEQGTSNGSGAQALYVGPLKALINDQFRRTEELCGSLDIPTHRWHGDVAASRKQAVLKNPSGILLITPESLEALFVLRGPAIRRLFAALGHVVVDELHSFIGTERGAQLFSQLHRLETALGRHVPRIGLSATLGDMRLAAEQLRPGGGDRVTVLVSTGGGQEIRLQLRSYVTRRPDPGGETPDTAVRGIADHLFTALRGRTNLVFANSRRSVEQFAAELADRSAAARVPNEFHPHHGNLAKELRQDVEASLRDPSRPATAICTSTLEMGIDIGAVAQVAQIGPLPSVAALRQRLGRSGRRGEAAVLRAYVSAVATDARSTTLDRLQLPLVQFIAAIELLLERWCEPPEQARLHLSTLVQQLLSLIAQHGGATPAEAFRVLCGRGSPFAAVSSAQFATLLRDLGCQEVLVQSADGTLLLGPRGESVVNHYTFYAAFRSPEEYRLVSAGQQLGTMPISLPLYDGLLLVFSGRRWRVVAVHESDKVVELAPAAGGRPTFLGEASGSVHGKIRTRMRELLEDVVVPAYLDSRSVELLGQARRAYASSHLDSYPFLAEGADTIVFPWTGDRTLNTLVHVLNTRGVDASAEGAALRLGGTTPQAAAAALADFAEGTEPDPRAVAATVVNKAQEKFDEWIGESLLEEQFAAADLDCAGAVKVARVLTATRHQDRME</sequence>
<keyword evidence="6" id="KW-1185">Reference proteome</keyword>
<dbReference type="PANTHER" id="PTHR47962">
    <property type="entry name" value="ATP-DEPENDENT HELICASE LHR-RELATED-RELATED"/>
    <property type="match status" value="1"/>
</dbReference>
<dbReference type="InterPro" id="IPR011545">
    <property type="entry name" value="DEAD/DEAH_box_helicase_dom"/>
</dbReference>
<keyword evidence="1" id="KW-0547">Nucleotide-binding</keyword>
<proteinExistence type="predicted"/>
<keyword evidence="5" id="KW-0378">Hydrolase</keyword>
<dbReference type="GO" id="GO:0003677">
    <property type="term" value="F:DNA binding"/>
    <property type="evidence" value="ECO:0007669"/>
    <property type="project" value="TreeGrafter"/>
</dbReference>
<feature type="domain" description="Helicase C-terminal" evidence="4">
    <location>
        <begin position="226"/>
        <end position="381"/>
    </location>
</feature>
<evidence type="ECO:0000313" key="5">
    <source>
        <dbReference type="EMBL" id="AIJ24005.1"/>
    </source>
</evidence>
<evidence type="ECO:0000259" key="3">
    <source>
        <dbReference type="PROSITE" id="PS51192"/>
    </source>
</evidence>